<dbReference type="GeneID" id="30206946"/>
<keyword evidence="9" id="KW-0472">Membrane</keyword>
<evidence type="ECO:0000256" key="9">
    <source>
        <dbReference type="ARBA" id="ARBA00023136"/>
    </source>
</evidence>
<reference evidence="11" key="1">
    <citation type="submission" date="2013-07" db="EMBL/GenBank/DDBJ databases">
        <title>The Genome Sequence of Cryptococcus bestiolae CBS10118.</title>
        <authorList>
            <consortium name="The Broad Institute Genome Sequencing Platform"/>
            <person name="Cuomo C."/>
            <person name="Litvintseva A."/>
            <person name="Chen Y."/>
            <person name="Heitman J."/>
            <person name="Sun S."/>
            <person name="Springer D."/>
            <person name="Dromer F."/>
            <person name="Young S.K."/>
            <person name="Zeng Q."/>
            <person name="Gargeya S."/>
            <person name="Fitzgerald M."/>
            <person name="Abouelleil A."/>
            <person name="Alvarado L."/>
            <person name="Berlin A.M."/>
            <person name="Chapman S.B."/>
            <person name="Dewar J."/>
            <person name="Goldberg J."/>
            <person name="Griggs A."/>
            <person name="Gujja S."/>
            <person name="Hansen M."/>
            <person name="Howarth C."/>
            <person name="Imamovic A."/>
            <person name="Larimer J."/>
            <person name="McCowan C."/>
            <person name="Murphy C."/>
            <person name="Pearson M."/>
            <person name="Priest M."/>
            <person name="Roberts A."/>
            <person name="Saif S."/>
            <person name="Shea T."/>
            <person name="Sykes S."/>
            <person name="Wortman J."/>
            <person name="Nusbaum C."/>
            <person name="Birren B."/>
        </authorList>
    </citation>
    <scope>NUCLEOTIDE SEQUENCE [LARGE SCALE GENOMIC DNA]</scope>
    <source>
        <strain evidence="11">CBS 10118</strain>
    </source>
</reference>
<dbReference type="STRING" id="1296100.A0A1B9G9I8"/>
<dbReference type="Gene3D" id="3.90.550.50">
    <property type="match status" value="1"/>
</dbReference>
<evidence type="ECO:0000256" key="1">
    <source>
        <dbReference type="ARBA" id="ARBA00004323"/>
    </source>
</evidence>
<dbReference type="AlphaFoldDB" id="A0A1B9G9I8"/>
<organism evidence="11">
    <name type="scientific">Kwoniella bestiolae CBS 10118</name>
    <dbReference type="NCBI Taxonomy" id="1296100"/>
    <lineage>
        <taxon>Eukaryota</taxon>
        <taxon>Fungi</taxon>
        <taxon>Dikarya</taxon>
        <taxon>Basidiomycota</taxon>
        <taxon>Agaricomycotina</taxon>
        <taxon>Tremellomycetes</taxon>
        <taxon>Tremellales</taxon>
        <taxon>Cryptococcaceae</taxon>
        <taxon>Kwoniella</taxon>
    </lineage>
</organism>
<keyword evidence="7" id="KW-1133">Transmembrane helix</keyword>
<evidence type="ECO:0000313" key="13">
    <source>
        <dbReference type="Proteomes" id="UP000092730"/>
    </source>
</evidence>
<comment type="similarity">
    <text evidence="2 10">Belongs to the glycosyltransferase 31 family.</text>
</comment>
<dbReference type="EC" id="2.4.1.-" evidence="10"/>
<dbReference type="PANTHER" id="PTHR11214">
    <property type="entry name" value="BETA-1,3-N-ACETYLGLUCOSAMINYLTRANSFERASE"/>
    <property type="match status" value="1"/>
</dbReference>
<evidence type="ECO:0000256" key="2">
    <source>
        <dbReference type="ARBA" id="ARBA00008661"/>
    </source>
</evidence>
<evidence type="ECO:0000256" key="7">
    <source>
        <dbReference type="ARBA" id="ARBA00022989"/>
    </source>
</evidence>
<protein>
    <recommendedName>
        <fullName evidence="10">Hexosyltransferase</fullName>
        <ecNumber evidence="10">2.4.1.-</ecNumber>
    </recommendedName>
</protein>
<keyword evidence="5" id="KW-0812">Transmembrane</keyword>
<evidence type="ECO:0000256" key="5">
    <source>
        <dbReference type="ARBA" id="ARBA00022692"/>
    </source>
</evidence>
<dbReference type="KEGG" id="kbi:30206946"/>
<evidence type="ECO:0000313" key="12">
    <source>
        <dbReference type="EMBL" id="WVW81846.1"/>
    </source>
</evidence>
<dbReference type="Proteomes" id="UP000092730">
    <property type="component" value="Chromosome 2"/>
</dbReference>
<dbReference type="PANTHER" id="PTHR11214:SF351">
    <property type="entry name" value="BETA-1,3-GALACTOSYLTRANSFERASE PVG3"/>
    <property type="match status" value="1"/>
</dbReference>
<evidence type="ECO:0000256" key="8">
    <source>
        <dbReference type="ARBA" id="ARBA00023034"/>
    </source>
</evidence>
<sequence>MPSHHRYNYILGHTPPSIHPYLHKVMYNPAGLMGPPKIVEGLRNARWMGEWKIPNLTPPNYKSLFSNNGNGNQVLASPAILMLHIFSTPTEGSRKRRMLIRELGLMEAVPEEYRHLVEIKFVLGINSEAKEGEDEDKHRIGLEEEKEIDTEMKMYGDLIRLRLLENGENMNNGKSWEWLRYVGREGGRKAWWVMKCDDDTLPILPNLIPTLLSLDPHKPSYIGTALGRWTGYHYYFQGMIYGFSWGVVKTMAVAEVPRSTRNSQFDEDAKMGELMFSLPLSPSADPTSKYCCPPSDPNPIWSLPPPNPDPCTGLVRYDMSSKIGKWNGLFIDDERSALAWHELKGDDEYRHAYQKAREGFERARREYTWMVPGAFSSVAEV</sequence>
<comment type="subcellular location">
    <subcellularLocation>
        <location evidence="1 10">Golgi apparatus membrane</location>
        <topology evidence="1 10">Single-pass type II membrane protein</topology>
    </subcellularLocation>
</comment>
<name>A0A1B9G9I8_9TREE</name>
<keyword evidence="13" id="KW-1185">Reference proteome</keyword>
<evidence type="ECO:0000256" key="10">
    <source>
        <dbReference type="RuleBase" id="RU363063"/>
    </source>
</evidence>
<dbReference type="EMBL" id="KI894019">
    <property type="protein sequence ID" value="OCF27702.1"/>
    <property type="molecule type" value="Genomic_DNA"/>
</dbReference>
<reference evidence="11" key="3">
    <citation type="submission" date="2014-01" db="EMBL/GenBank/DDBJ databases">
        <title>Evolution of pathogenesis and genome organization in the Tremellales.</title>
        <authorList>
            <person name="Cuomo C."/>
            <person name="Litvintseva A."/>
            <person name="Heitman J."/>
            <person name="Chen Y."/>
            <person name="Sun S."/>
            <person name="Springer D."/>
            <person name="Dromer F."/>
            <person name="Young S."/>
            <person name="Zeng Q."/>
            <person name="Chapman S."/>
            <person name="Gujja S."/>
            <person name="Saif S."/>
            <person name="Birren B."/>
        </authorList>
    </citation>
    <scope>NUCLEOTIDE SEQUENCE</scope>
    <source>
        <strain evidence="11">CBS 10118</strain>
    </source>
</reference>
<dbReference type="GO" id="GO:0000139">
    <property type="term" value="C:Golgi membrane"/>
    <property type="evidence" value="ECO:0007669"/>
    <property type="project" value="UniProtKB-SubCell"/>
</dbReference>
<evidence type="ECO:0000256" key="4">
    <source>
        <dbReference type="ARBA" id="ARBA00022679"/>
    </source>
</evidence>
<evidence type="ECO:0000313" key="11">
    <source>
        <dbReference type="EMBL" id="OCF27702.1"/>
    </source>
</evidence>
<dbReference type="EMBL" id="CP144542">
    <property type="protein sequence ID" value="WVW81846.1"/>
    <property type="molecule type" value="Genomic_DNA"/>
</dbReference>
<dbReference type="GO" id="GO:0051072">
    <property type="term" value="P:4,6-pyruvylated galactose residue biosynthetic process"/>
    <property type="evidence" value="ECO:0007669"/>
    <property type="project" value="TreeGrafter"/>
</dbReference>
<dbReference type="OrthoDB" id="414175at2759"/>
<proteinExistence type="inferred from homology"/>
<dbReference type="GO" id="GO:0016758">
    <property type="term" value="F:hexosyltransferase activity"/>
    <property type="evidence" value="ECO:0007669"/>
    <property type="project" value="InterPro"/>
</dbReference>
<gene>
    <name evidence="11" type="ORF">I302_02547</name>
    <name evidence="12" type="ORF">I302_103844</name>
</gene>
<dbReference type="VEuPathDB" id="FungiDB:I302_02547"/>
<reference evidence="12" key="2">
    <citation type="submission" date="2013-07" db="EMBL/GenBank/DDBJ databases">
        <authorList>
            <consortium name="The Broad Institute Genome Sequencing Platform"/>
            <person name="Cuomo C."/>
            <person name="Litvintseva A."/>
            <person name="Chen Y."/>
            <person name="Heitman J."/>
            <person name="Sun S."/>
            <person name="Springer D."/>
            <person name="Dromer F."/>
            <person name="Young S.K."/>
            <person name="Zeng Q."/>
            <person name="Gargeya S."/>
            <person name="Fitzgerald M."/>
            <person name="Abouelleil A."/>
            <person name="Alvarado L."/>
            <person name="Berlin A.M."/>
            <person name="Chapman S.B."/>
            <person name="Dewar J."/>
            <person name="Goldberg J."/>
            <person name="Griggs A."/>
            <person name="Gujja S."/>
            <person name="Hansen M."/>
            <person name="Howarth C."/>
            <person name="Imamovic A."/>
            <person name="Larimer J."/>
            <person name="McCowan C."/>
            <person name="Murphy C."/>
            <person name="Pearson M."/>
            <person name="Priest M."/>
            <person name="Roberts A."/>
            <person name="Saif S."/>
            <person name="Shea T."/>
            <person name="Sykes S."/>
            <person name="Wortman J."/>
            <person name="Nusbaum C."/>
            <person name="Birren B."/>
        </authorList>
    </citation>
    <scope>NUCLEOTIDE SEQUENCE</scope>
    <source>
        <strain evidence="12">CBS 10118</strain>
    </source>
</reference>
<accession>A0A1B9G9I8</accession>
<dbReference type="InterPro" id="IPR002659">
    <property type="entry name" value="Glyco_trans_31"/>
</dbReference>
<reference evidence="12" key="4">
    <citation type="submission" date="2024-02" db="EMBL/GenBank/DDBJ databases">
        <title>Comparative genomics of Cryptococcus and Kwoniella reveals pathogenesis evolution and contrasting modes of karyotype evolution via chromosome fusion or intercentromeric recombination.</title>
        <authorList>
            <person name="Coelho M.A."/>
            <person name="David-Palma M."/>
            <person name="Shea T."/>
            <person name="Bowers K."/>
            <person name="McGinley-Smith S."/>
            <person name="Mohammad A.W."/>
            <person name="Gnirke A."/>
            <person name="Yurkov A.M."/>
            <person name="Nowrousian M."/>
            <person name="Sun S."/>
            <person name="Cuomo C.A."/>
            <person name="Heitman J."/>
        </authorList>
    </citation>
    <scope>NUCLEOTIDE SEQUENCE</scope>
    <source>
        <strain evidence="12">CBS 10118</strain>
    </source>
</reference>
<keyword evidence="8 10" id="KW-0333">Golgi apparatus</keyword>
<evidence type="ECO:0000256" key="3">
    <source>
        <dbReference type="ARBA" id="ARBA00022676"/>
    </source>
</evidence>
<keyword evidence="6" id="KW-0735">Signal-anchor</keyword>
<dbReference type="RefSeq" id="XP_019048772.1">
    <property type="nucleotide sequence ID" value="XM_019189210.1"/>
</dbReference>
<keyword evidence="3 10" id="KW-0328">Glycosyltransferase</keyword>
<evidence type="ECO:0000256" key="6">
    <source>
        <dbReference type="ARBA" id="ARBA00022968"/>
    </source>
</evidence>
<keyword evidence="4" id="KW-0808">Transferase</keyword>